<feature type="transmembrane region" description="Helical" evidence="5">
    <location>
        <begin position="6"/>
        <end position="24"/>
    </location>
</feature>
<dbReference type="AlphaFoldDB" id="A0A7Z0GM63"/>
<dbReference type="InterPro" id="IPR032808">
    <property type="entry name" value="DoxX"/>
</dbReference>
<evidence type="ECO:0000256" key="2">
    <source>
        <dbReference type="ARBA" id="ARBA00022692"/>
    </source>
</evidence>
<reference evidence="6 7" key="1">
    <citation type="submission" date="2020-07" db="EMBL/GenBank/DDBJ databases">
        <title>Sequencing the genomes of 1000 actinobacteria strains.</title>
        <authorList>
            <person name="Klenk H.-P."/>
        </authorList>
    </citation>
    <scope>NUCLEOTIDE SEQUENCE [LARGE SCALE GENOMIC DNA]</scope>
    <source>
        <strain evidence="6 7">DSM 15475</strain>
    </source>
</reference>
<feature type="transmembrane region" description="Helical" evidence="5">
    <location>
        <begin position="98"/>
        <end position="118"/>
    </location>
</feature>
<dbReference type="Pfam" id="PF13564">
    <property type="entry name" value="DoxX_2"/>
    <property type="match status" value="1"/>
</dbReference>
<sequence>MVIESTPWWPAALLAAVVLSDVLLSLRPATFIARCLTGVNLPREWWWVLIYVKVLAVIGLVAGFWFPGVGIAANVGVIAYFIAAGVAHVKARFLESEFWINCLGMLTLSTATLILTLVL</sequence>
<keyword evidence="4 5" id="KW-0472">Membrane</keyword>
<dbReference type="GO" id="GO:0016020">
    <property type="term" value="C:membrane"/>
    <property type="evidence" value="ECO:0007669"/>
    <property type="project" value="UniProtKB-SubCell"/>
</dbReference>
<evidence type="ECO:0008006" key="8">
    <source>
        <dbReference type="Google" id="ProtNLM"/>
    </source>
</evidence>
<evidence type="ECO:0000256" key="5">
    <source>
        <dbReference type="SAM" id="Phobius"/>
    </source>
</evidence>
<keyword evidence="3 5" id="KW-1133">Transmembrane helix</keyword>
<keyword evidence="2 5" id="KW-0812">Transmembrane</keyword>
<evidence type="ECO:0000313" key="7">
    <source>
        <dbReference type="Proteomes" id="UP000535437"/>
    </source>
</evidence>
<organism evidence="6 7">
    <name type="scientific">Nesterenkonia xinjiangensis</name>
    <dbReference type="NCBI Taxonomy" id="225327"/>
    <lineage>
        <taxon>Bacteria</taxon>
        <taxon>Bacillati</taxon>
        <taxon>Actinomycetota</taxon>
        <taxon>Actinomycetes</taxon>
        <taxon>Micrococcales</taxon>
        <taxon>Micrococcaceae</taxon>
        <taxon>Nesterenkonia</taxon>
    </lineage>
</organism>
<keyword evidence="7" id="KW-1185">Reference proteome</keyword>
<dbReference type="RefSeq" id="WP_179541870.1">
    <property type="nucleotide sequence ID" value="NZ_BAAALL010000005.1"/>
</dbReference>
<comment type="caution">
    <text evidence="6">The sequence shown here is derived from an EMBL/GenBank/DDBJ whole genome shotgun (WGS) entry which is preliminary data.</text>
</comment>
<evidence type="ECO:0000256" key="1">
    <source>
        <dbReference type="ARBA" id="ARBA00004141"/>
    </source>
</evidence>
<evidence type="ECO:0000313" key="6">
    <source>
        <dbReference type="EMBL" id="NYJ78540.1"/>
    </source>
</evidence>
<name>A0A7Z0GM63_9MICC</name>
<accession>A0A7Z0GM63</accession>
<evidence type="ECO:0000256" key="3">
    <source>
        <dbReference type="ARBA" id="ARBA00022989"/>
    </source>
</evidence>
<dbReference type="Proteomes" id="UP000535437">
    <property type="component" value="Unassembled WGS sequence"/>
</dbReference>
<comment type="subcellular location">
    <subcellularLocation>
        <location evidence="1">Membrane</location>
        <topology evidence="1">Multi-pass membrane protein</topology>
    </subcellularLocation>
</comment>
<evidence type="ECO:0000256" key="4">
    <source>
        <dbReference type="ARBA" id="ARBA00023136"/>
    </source>
</evidence>
<protein>
    <recommendedName>
        <fullName evidence="8">DoxX-like family protein</fullName>
    </recommendedName>
</protein>
<gene>
    <name evidence="6" type="ORF">HNR09_001951</name>
</gene>
<feature type="transmembrane region" description="Helical" evidence="5">
    <location>
        <begin position="71"/>
        <end position="91"/>
    </location>
</feature>
<proteinExistence type="predicted"/>
<dbReference type="EMBL" id="JACCFY010000001">
    <property type="protein sequence ID" value="NYJ78540.1"/>
    <property type="molecule type" value="Genomic_DNA"/>
</dbReference>
<feature type="transmembrane region" description="Helical" evidence="5">
    <location>
        <begin position="45"/>
        <end position="65"/>
    </location>
</feature>